<evidence type="ECO:0000313" key="2">
    <source>
        <dbReference type="EMBL" id="GFS38447.1"/>
    </source>
</evidence>
<dbReference type="Proteomes" id="UP000585474">
    <property type="component" value="Unassembled WGS sequence"/>
</dbReference>
<keyword evidence="3" id="KW-1185">Reference proteome</keyword>
<protein>
    <submittedName>
        <fullName evidence="2">Uncharacterized protein</fullName>
    </submittedName>
</protein>
<dbReference type="AlphaFoldDB" id="A0A7J0DN43"/>
<gene>
    <name evidence="2" type="ORF">Acr_00g0057480</name>
</gene>
<reference evidence="3" key="1">
    <citation type="submission" date="2019-07" db="EMBL/GenBank/DDBJ databases">
        <title>De Novo Assembly of kiwifruit Actinidia rufa.</title>
        <authorList>
            <person name="Sugita-Konishi S."/>
            <person name="Sato K."/>
            <person name="Mori E."/>
            <person name="Abe Y."/>
            <person name="Kisaki G."/>
            <person name="Hamano K."/>
            <person name="Suezawa K."/>
            <person name="Otani M."/>
            <person name="Fukuda T."/>
            <person name="Manabe T."/>
            <person name="Gomi K."/>
            <person name="Tabuchi M."/>
            <person name="Akimitsu K."/>
            <person name="Kataoka I."/>
        </authorList>
    </citation>
    <scope>NUCLEOTIDE SEQUENCE [LARGE SCALE GENOMIC DNA]</scope>
    <source>
        <strain evidence="3">cv. Fuchu</strain>
    </source>
</reference>
<sequence length="194" mass="21564">MASESTNDRTNSQFTRQQKTLMLRILGEGGKLLADARRVDKGHSNQRSGRLLVDDGEDSQAAAIRRLEASWQICNKLWWPTTLIPPVTKVTEGPFKVRSTQRTDVPRGCSKGKQVAPDNTKAESRSDNRSVVSGKRRVPPGRVPSVVDHCDTLNAKRSRDEGDLRAKLCARTSIIFHFFPATKTIIVKSNLKIG</sequence>
<evidence type="ECO:0000313" key="3">
    <source>
        <dbReference type="Proteomes" id="UP000585474"/>
    </source>
</evidence>
<name>A0A7J0DN43_9ERIC</name>
<evidence type="ECO:0000256" key="1">
    <source>
        <dbReference type="SAM" id="MobiDB-lite"/>
    </source>
</evidence>
<proteinExistence type="predicted"/>
<accession>A0A7J0DN43</accession>
<dbReference type="EMBL" id="BJWL01000313">
    <property type="protein sequence ID" value="GFS38447.1"/>
    <property type="molecule type" value="Genomic_DNA"/>
</dbReference>
<organism evidence="2 3">
    <name type="scientific">Actinidia rufa</name>
    <dbReference type="NCBI Taxonomy" id="165716"/>
    <lineage>
        <taxon>Eukaryota</taxon>
        <taxon>Viridiplantae</taxon>
        <taxon>Streptophyta</taxon>
        <taxon>Embryophyta</taxon>
        <taxon>Tracheophyta</taxon>
        <taxon>Spermatophyta</taxon>
        <taxon>Magnoliopsida</taxon>
        <taxon>eudicotyledons</taxon>
        <taxon>Gunneridae</taxon>
        <taxon>Pentapetalae</taxon>
        <taxon>asterids</taxon>
        <taxon>Ericales</taxon>
        <taxon>Actinidiaceae</taxon>
        <taxon>Actinidia</taxon>
    </lineage>
</organism>
<feature type="region of interest" description="Disordered" evidence="1">
    <location>
        <begin position="99"/>
        <end position="147"/>
    </location>
</feature>
<comment type="caution">
    <text evidence="2">The sequence shown here is derived from an EMBL/GenBank/DDBJ whole genome shotgun (WGS) entry which is preliminary data.</text>
</comment>